<dbReference type="RefSeq" id="WP_071501501.1">
    <property type="nucleotide sequence ID" value="NZ_MORL01000001.1"/>
</dbReference>
<reference evidence="2 3" key="1">
    <citation type="submission" date="2016-10" db="EMBL/GenBank/DDBJ databases">
        <title>Arsenicibacter rosenii gen. nov., sp. nov., an efficient arsenic-methylating bacterium isolated from an arsenic-contaminated paddy soil.</title>
        <authorList>
            <person name="Huang K."/>
        </authorList>
    </citation>
    <scope>NUCLEOTIDE SEQUENCE [LARGE SCALE GENOMIC DNA]</scope>
    <source>
        <strain evidence="2 3">SM-1</strain>
    </source>
</reference>
<protein>
    <recommendedName>
        <fullName evidence="4">DUF4260 domain-containing protein</fullName>
    </recommendedName>
</protein>
<evidence type="ECO:0008006" key="4">
    <source>
        <dbReference type="Google" id="ProtNLM"/>
    </source>
</evidence>
<keyword evidence="1" id="KW-1133">Transmembrane helix</keyword>
<dbReference type="AlphaFoldDB" id="A0A1S2VRQ5"/>
<comment type="caution">
    <text evidence="2">The sequence shown here is derived from an EMBL/GenBank/DDBJ whole genome shotgun (WGS) entry which is preliminary data.</text>
</comment>
<gene>
    <name evidence="2" type="ORF">BLX24_02645</name>
</gene>
<sequence length="119" mass="13023">MKTLLKTEELAQLILSIVLFSYLPYAWWVYPALLLVPDISMLGYLINPKAGAIGYNLGHHKGLAVAIGVAGFLFASPLLMLTGLILFGHASMDRVMGYGFKYADSFRHTHLGTVGTQHS</sequence>
<evidence type="ECO:0000256" key="1">
    <source>
        <dbReference type="SAM" id="Phobius"/>
    </source>
</evidence>
<keyword evidence="3" id="KW-1185">Reference proteome</keyword>
<dbReference type="EMBL" id="MORL01000001">
    <property type="protein sequence ID" value="OIN60995.1"/>
    <property type="molecule type" value="Genomic_DNA"/>
</dbReference>
<proteinExistence type="predicted"/>
<keyword evidence="1" id="KW-0812">Transmembrane</keyword>
<accession>A0A1S2VRQ5</accession>
<dbReference type="InterPro" id="IPR025356">
    <property type="entry name" value="DUF4260"/>
</dbReference>
<organism evidence="2 3">
    <name type="scientific">Arsenicibacter rosenii</name>
    <dbReference type="NCBI Taxonomy" id="1750698"/>
    <lineage>
        <taxon>Bacteria</taxon>
        <taxon>Pseudomonadati</taxon>
        <taxon>Bacteroidota</taxon>
        <taxon>Cytophagia</taxon>
        <taxon>Cytophagales</taxon>
        <taxon>Spirosomataceae</taxon>
        <taxon>Arsenicibacter</taxon>
    </lineage>
</organism>
<dbReference type="Pfam" id="PF14079">
    <property type="entry name" value="DUF4260"/>
    <property type="match status" value="1"/>
</dbReference>
<dbReference type="OrthoDB" id="9813911at2"/>
<evidence type="ECO:0000313" key="2">
    <source>
        <dbReference type="EMBL" id="OIN60995.1"/>
    </source>
</evidence>
<name>A0A1S2VRQ5_9BACT</name>
<keyword evidence="1" id="KW-0472">Membrane</keyword>
<feature type="transmembrane region" description="Helical" evidence="1">
    <location>
        <begin position="63"/>
        <end position="87"/>
    </location>
</feature>
<dbReference type="Proteomes" id="UP000181790">
    <property type="component" value="Unassembled WGS sequence"/>
</dbReference>
<evidence type="ECO:0000313" key="3">
    <source>
        <dbReference type="Proteomes" id="UP000181790"/>
    </source>
</evidence>
<feature type="transmembrane region" description="Helical" evidence="1">
    <location>
        <begin position="12"/>
        <end position="30"/>
    </location>
</feature>